<feature type="transmembrane region" description="Helical" evidence="7">
    <location>
        <begin position="242"/>
        <end position="261"/>
    </location>
</feature>
<dbReference type="PANTHER" id="PTHR43791">
    <property type="entry name" value="PERMEASE-RELATED"/>
    <property type="match status" value="1"/>
</dbReference>
<dbReference type="InterPro" id="IPR036259">
    <property type="entry name" value="MFS_trans_sf"/>
</dbReference>
<dbReference type="Pfam" id="PF07690">
    <property type="entry name" value="MFS_1"/>
    <property type="match status" value="1"/>
</dbReference>
<gene>
    <name evidence="9" type="ORF">P154DRAFT_454368</name>
</gene>
<keyword evidence="3 7" id="KW-0812">Transmembrane</keyword>
<comment type="subcellular location">
    <subcellularLocation>
        <location evidence="1">Membrane</location>
        <topology evidence="1">Multi-pass membrane protein</topology>
    </subcellularLocation>
</comment>
<feature type="transmembrane region" description="Helical" evidence="7">
    <location>
        <begin position="177"/>
        <end position="197"/>
    </location>
</feature>
<evidence type="ECO:0000256" key="4">
    <source>
        <dbReference type="ARBA" id="ARBA00022989"/>
    </source>
</evidence>
<protein>
    <submittedName>
        <fullName evidence="9">MFS general substrate transporter</fullName>
    </submittedName>
</protein>
<feature type="transmembrane region" description="Helical" evidence="7">
    <location>
        <begin position="373"/>
        <end position="393"/>
    </location>
</feature>
<feature type="domain" description="Major facilitator superfamily (MFS) profile" evidence="8">
    <location>
        <begin position="78"/>
        <end position="497"/>
    </location>
</feature>
<feature type="transmembrane region" description="Helical" evidence="7">
    <location>
        <begin position="346"/>
        <end position="366"/>
    </location>
</feature>
<evidence type="ECO:0000256" key="3">
    <source>
        <dbReference type="ARBA" id="ARBA00022692"/>
    </source>
</evidence>
<feature type="transmembrane region" description="Helical" evidence="7">
    <location>
        <begin position="309"/>
        <end position="334"/>
    </location>
</feature>
<name>A0A6A5X3N3_9PLEO</name>
<reference evidence="9" key="1">
    <citation type="journal article" date="2020" name="Stud. Mycol.">
        <title>101 Dothideomycetes genomes: a test case for predicting lifestyles and emergence of pathogens.</title>
        <authorList>
            <person name="Haridas S."/>
            <person name="Albert R."/>
            <person name="Binder M."/>
            <person name="Bloem J."/>
            <person name="Labutti K."/>
            <person name="Salamov A."/>
            <person name="Andreopoulos B."/>
            <person name="Baker S."/>
            <person name="Barry K."/>
            <person name="Bills G."/>
            <person name="Bluhm B."/>
            <person name="Cannon C."/>
            <person name="Castanera R."/>
            <person name="Culley D."/>
            <person name="Daum C."/>
            <person name="Ezra D."/>
            <person name="Gonzalez J."/>
            <person name="Henrissat B."/>
            <person name="Kuo A."/>
            <person name="Liang C."/>
            <person name="Lipzen A."/>
            <person name="Lutzoni F."/>
            <person name="Magnuson J."/>
            <person name="Mondo S."/>
            <person name="Nolan M."/>
            <person name="Ohm R."/>
            <person name="Pangilinan J."/>
            <person name="Park H.-J."/>
            <person name="Ramirez L."/>
            <person name="Alfaro M."/>
            <person name="Sun H."/>
            <person name="Tritt A."/>
            <person name="Yoshinaga Y."/>
            <person name="Zwiers L.-H."/>
            <person name="Turgeon B."/>
            <person name="Goodwin S."/>
            <person name="Spatafora J."/>
            <person name="Crous P."/>
            <person name="Grigoriev I."/>
        </authorList>
    </citation>
    <scope>NUCLEOTIDE SEQUENCE</scope>
    <source>
        <strain evidence="9">CBS 123094</strain>
    </source>
</reference>
<dbReference type="Proteomes" id="UP000799779">
    <property type="component" value="Unassembled WGS sequence"/>
</dbReference>
<feature type="transmembrane region" description="Helical" evidence="7">
    <location>
        <begin position="437"/>
        <end position="453"/>
    </location>
</feature>
<dbReference type="InterPro" id="IPR020846">
    <property type="entry name" value="MFS_dom"/>
</dbReference>
<feature type="transmembrane region" description="Helical" evidence="7">
    <location>
        <begin position="147"/>
        <end position="165"/>
    </location>
</feature>
<dbReference type="GO" id="GO:0033229">
    <property type="term" value="F:cysteine transmembrane transporter activity"/>
    <property type="evidence" value="ECO:0007669"/>
    <property type="project" value="TreeGrafter"/>
</dbReference>
<comment type="similarity">
    <text evidence="6">Belongs to the major facilitator superfamily. Allantoate permease family.</text>
</comment>
<accession>A0A6A5X3N3</accession>
<dbReference type="OrthoDB" id="6730379at2759"/>
<evidence type="ECO:0000256" key="1">
    <source>
        <dbReference type="ARBA" id="ARBA00004141"/>
    </source>
</evidence>
<evidence type="ECO:0000256" key="7">
    <source>
        <dbReference type="SAM" id="Phobius"/>
    </source>
</evidence>
<evidence type="ECO:0000313" key="9">
    <source>
        <dbReference type="EMBL" id="KAF2007535.1"/>
    </source>
</evidence>
<proteinExistence type="inferred from homology"/>
<dbReference type="EMBL" id="ML977557">
    <property type="protein sequence ID" value="KAF2007535.1"/>
    <property type="molecule type" value="Genomic_DNA"/>
</dbReference>
<keyword evidence="2" id="KW-0813">Transport</keyword>
<evidence type="ECO:0000256" key="6">
    <source>
        <dbReference type="ARBA" id="ARBA00037968"/>
    </source>
</evidence>
<feature type="transmembrane region" description="Helical" evidence="7">
    <location>
        <begin position="209"/>
        <end position="230"/>
    </location>
</feature>
<feature type="transmembrane region" description="Helical" evidence="7">
    <location>
        <begin position="78"/>
        <end position="105"/>
    </location>
</feature>
<dbReference type="PANTHER" id="PTHR43791:SF63">
    <property type="entry name" value="HIGH AFFINITY CYSTEINE TRANSPORTER"/>
    <property type="match status" value="1"/>
</dbReference>
<dbReference type="Gene3D" id="1.20.1250.20">
    <property type="entry name" value="MFS general substrate transporter like domains"/>
    <property type="match status" value="2"/>
</dbReference>
<keyword evidence="10" id="KW-1185">Reference proteome</keyword>
<dbReference type="GO" id="GO:0016020">
    <property type="term" value="C:membrane"/>
    <property type="evidence" value="ECO:0007669"/>
    <property type="project" value="UniProtKB-SubCell"/>
</dbReference>
<dbReference type="FunFam" id="1.20.1250.20:FF:000064">
    <property type="entry name" value="MFS allantoate transporter"/>
    <property type="match status" value="1"/>
</dbReference>
<feature type="transmembrane region" description="Helical" evidence="7">
    <location>
        <begin position="117"/>
        <end position="135"/>
    </location>
</feature>
<keyword evidence="4 7" id="KW-1133">Transmembrane helix</keyword>
<evidence type="ECO:0000256" key="5">
    <source>
        <dbReference type="ARBA" id="ARBA00023136"/>
    </source>
</evidence>
<evidence type="ECO:0000259" key="8">
    <source>
        <dbReference type="PROSITE" id="PS50850"/>
    </source>
</evidence>
<sequence>MASHDKVHQAPEAVHDDIGDKKDISQVERVMSAEEGLEKDHMNYNRVDKEIAKYASQTATYISPEENERLRKMINRRVLPVMIITYFIQALDKGTMSFASIMGIRKDIPVLANDQKWAWLTTCIYIAVLIVEYPTNWAIQRVPNAKYLGINILLWSTVLACHATVRTYPQVVAVRTLLGIFEAVCQPTFLVMSSMWYKREEQAIIVTCWYMMNGAQQIVGGLLAYCFSLIKPGGVLKSWEAIFLTYGCFSFIWGIFVLWWLPDSPMRAKCFSEEDKKLMVERVRSNQTGLQNKTFRGYQIREALMDPQIWCYCLIQICTTLPTSGLGAFSQIIIKGFQFTLLQTQLLAMVLGVVIIITLVGSTWLVRKTGQNLLVMMCFLIPSYVGTIILMTVKNHNQASKIGLLISYYIVLSFWAAQTLAMSMLSRNIAGQTKKSLCVAMNFIAWSTGNAIGPQVFRNDDKPRYFIAFSTHMGCYVLLLLVLIFLRFYLIAMNKKKDALLSEVAEARDDALVHAFDDLTDKENPNFRYVF</sequence>
<dbReference type="AlphaFoldDB" id="A0A6A5X3N3"/>
<organism evidence="9 10">
    <name type="scientific">Amniculicola lignicola CBS 123094</name>
    <dbReference type="NCBI Taxonomy" id="1392246"/>
    <lineage>
        <taxon>Eukaryota</taxon>
        <taxon>Fungi</taxon>
        <taxon>Dikarya</taxon>
        <taxon>Ascomycota</taxon>
        <taxon>Pezizomycotina</taxon>
        <taxon>Dothideomycetes</taxon>
        <taxon>Pleosporomycetidae</taxon>
        <taxon>Pleosporales</taxon>
        <taxon>Amniculicolaceae</taxon>
        <taxon>Amniculicola</taxon>
    </lineage>
</organism>
<feature type="transmembrane region" description="Helical" evidence="7">
    <location>
        <begin position="465"/>
        <end position="490"/>
    </location>
</feature>
<evidence type="ECO:0000256" key="2">
    <source>
        <dbReference type="ARBA" id="ARBA00022448"/>
    </source>
</evidence>
<evidence type="ECO:0000313" key="10">
    <source>
        <dbReference type="Proteomes" id="UP000799779"/>
    </source>
</evidence>
<dbReference type="PROSITE" id="PS50850">
    <property type="entry name" value="MFS"/>
    <property type="match status" value="1"/>
</dbReference>
<dbReference type="SUPFAM" id="SSF103473">
    <property type="entry name" value="MFS general substrate transporter"/>
    <property type="match status" value="1"/>
</dbReference>
<feature type="transmembrane region" description="Helical" evidence="7">
    <location>
        <begin position="405"/>
        <end position="425"/>
    </location>
</feature>
<dbReference type="InterPro" id="IPR011701">
    <property type="entry name" value="MFS"/>
</dbReference>
<keyword evidence="5 7" id="KW-0472">Membrane</keyword>